<evidence type="ECO:0000313" key="9">
    <source>
        <dbReference type="EMBL" id="KAL2280932.1"/>
    </source>
</evidence>
<feature type="transmembrane region" description="Helical" evidence="7">
    <location>
        <begin position="190"/>
        <end position="212"/>
    </location>
</feature>
<evidence type="ECO:0000256" key="7">
    <source>
        <dbReference type="SAM" id="Phobius"/>
    </source>
</evidence>
<evidence type="ECO:0000256" key="4">
    <source>
        <dbReference type="ARBA" id="ARBA00023136"/>
    </source>
</evidence>
<feature type="region of interest" description="Disordered" evidence="6">
    <location>
        <begin position="295"/>
        <end position="322"/>
    </location>
</feature>
<dbReference type="Proteomes" id="UP001600888">
    <property type="component" value="Unassembled WGS sequence"/>
</dbReference>
<evidence type="ECO:0000256" key="5">
    <source>
        <dbReference type="ARBA" id="ARBA00038359"/>
    </source>
</evidence>
<evidence type="ECO:0000313" key="10">
    <source>
        <dbReference type="Proteomes" id="UP001600888"/>
    </source>
</evidence>
<comment type="subcellular location">
    <subcellularLocation>
        <location evidence="1">Membrane</location>
        <topology evidence="1">Multi-pass membrane protein</topology>
    </subcellularLocation>
</comment>
<gene>
    <name evidence="9" type="ORF">FJTKL_12237</name>
</gene>
<proteinExistence type="inferred from homology"/>
<dbReference type="Pfam" id="PF20684">
    <property type="entry name" value="Fung_rhodopsin"/>
    <property type="match status" value="1"/>
</dbReference>
<protein>
    <recommendedName>
        <fullName evidence="8">Rhodopsin domain-containing protein</fullName>
    </recommendedName>
</protein>
<dbReference type="PANTHER" id="PTHR33048">
    <property type="entry name" value="PTH11-LIKE INTEGRAL MEMBRANE PROTEIN (AFU_ORTHOLOGUE AFUA_5G11245)"/>
    <property type="match status" value="1"/>
</dbReference>
<feature type="transmembrane region" description="Helical" evidence="7">
    <location>
        <begin position="68"/>
        <end position="92"/>
    </location>
</feature>
<keyword evidence="2 7" id="KW-0812">Transmembrane</keyword>
<sequence>MGLMLRVYGLQRQKQRMQPDDLLLIASHIILVVLGVSMVVGAQKNFIGGHTTPPATSSRLELLGKYQYAFWIIHSLDIGLIKLALLVFFRRVFKGRGKRTPFDIVNWTLIITTVLWTLIAVFISIFECGIHAEGTWTGLEQLKRMCLNNFLMYAALAVASSIVDLAILIEPLIMIRRLNMSTRRKIQVSLVFLLSGFAVIAGLLRTVVWIQLNLVTIHSKLVAILGTVQRGSDNEGIISVLEFWAYVELGVGFMVACLPPCAQFIDKLSPTPLYNKLRSIPSLASISWRNGRSRRSFEQHPLPDNSSPFKSQEGESSLSIKSSREAVFNKSNCASNV</sequence>
<dbReference type="InterPro" id="IPR049326">
    <property type="entry name" value="Rhodopsin_dom_fungi"/>
</dbReference>
<dbReference type="EMBL" id="JBAWTH010000062">
    <property type="protein sequence ID" value="KAL2280932.1"/>
    <property type="molecule type" value="Genomic_DNA"/>
</dbReference>
<keyword evidence="10" id="KW-1185">Reference proteome</keyword>
<accession>A0ABR4EEV7</accession>
<keyword evidence="3 7" id="KW-1133">Transmembrane helix</keyword>
<dbReference type="InterPro" id="IPR052337">
    <property type="entry name" value="SAT4-like"/>
</dbReference>
<evidence type="ECO:0000259" key="8">
    <source>
        <dbReference type="Pfam" id="PF20684"/>
    </source>
</evidence>
<evidence type="ECO:0000256" key="3">
    <source>
        <dbReference type="ARBA" id="ARBA00022989"/>
    </source>
</evidence>
<evidence type="ECO:0000256" key="2">
    <source>
        <dbReference type="ARBA" id="ARBA00022692"/>
    </source>
</evidence>
<comment type="similarity">
    <text evidence="5">Belongs to the SAT4 family.</text>
</comment>
<feature type="domain" description="Rhodopsin" evidence="8">
    <location>
        <begin position="6"/>
        <end position="266"/>
    </location>
</feature>
<feature type="compositionally biased region" description="Polar residues" evidence="6">
    <location>
        <begin position="304"/>
        <end position="321"/>
    </location>
</feature>
<dbReference type="PANTHER" id="PTHR33048:SF157">
    <property type="entry name" value="INTEGRAL MEMBRANE PROTEIN"/>
    <property type="match status" value="1"/>
</dbReference>
<evidence type="ECO:0000256" key="6">
    <source>
        <dbReference type="SAM" id="MobiDB-lite"/>
    </source>
</evidence>
<evidence type="ECO:0000256" key="1">
    <source>
        <dbReference type="ARBA" id="ARBA00004141"/>
    </source>
</evidence>
<feature type="transmembrane region" description="Helical" evidence="7">
    <location>
        <begin position="150"/>
        <end position="169"/>
    </location>
</feature>
<name>A0ABR4EEV7_9PEZI</name>
<feature type="transmembrane region" description="Helical" evidence="7">
    <location>
        <begin position="104"/>
        <end position="126"/>
    </location>
</feature>
<comment type="caution">
    <text evidence="9">The sequence shown here is derived from an EMBL/GenBank/DDBJ whole genome shotgun (WGS) entry which is preliminary data.</text>
</comment>
<feature type="transmembrane region" description="Helical" evidence="7">
    <location>
        <begin position="21"/>
        <end position="42"/>
    </location>
</feature>
<organism evidence="9 10">
    <name type="scientific">Diaporthe vaccinii</name>
    <dbReference type="NCBI Taxonomy" id="105482"/>
    <lineage>
        <taxon>Eukaryota</taxon>
        <taxon>Fungi</taxon>
        <taxon>Dikarya</taxon>
        <taxon>Ascomycota</taxon>
        <taxon>Pezizomycotina</taxon>
        <taxon>Sordariomycetes</taxon>
        <taxon>Sordariomycetidae</taxon>
        <taxon>Diaporthales</taxon>
        <taxon>Diaporthaceae</taxon>
        <taxon>Diaporthe</taxon>
        <taxon>Diaporthe eres species complex</taxon>
    </lineage>
</organism>
<reference evidence="9 10" key="1">
    <citation type="submission" date="2024-03" db="EMBL/GenBank/DDBJ databases">
        <title>A high-quality draft genome sequence of Diaporthe vaccinii, a causative agent of upright dieback and viscid rot disease in cranberry plants.</title>
        <authorList>
            <person name="Sarrasin M."/>
            <person name="Lang B.F."/>
            <person name="Burger G."/>
        </authorList>
    </citation>
    <scope>NUCLEOTIDE SEQUENCE [LARGE SCALE GENOMIC DNA]</scope>
    <source>
        <strain evidence="9 10">IS7</strain>
    </source>
</reference>
<keyword evidence="4 7" id="KW-0472">Membrane</keyword>